<dbReference type="Gene3D" id="3.10.310.30">
    <property type="match status" value="1"/>
</dbReference>
<feature type="domain" description="DHHA1" evidence="2">
    <location>
        <begin position="233"/>
        <end position="319"/>
    </location>
</feature>
<dbReference type="STRING" id="596151.DesfrDRAFT_2986"/>
<dbReference type="GO" id="GO:0003676">
    <property type="term" value="F:nucleic acid binding"/>
    <property type="evidence" value="ECO:0007669"/>
    <property type="project" value="InterPro"/>
</dbReference>
<gene>
    <name evidence="3" type="ORF">DesfrDRAFT_2986</name>
</gene>
<evidence type="ECO:0000259" key="2">
    <source>
        <dbReference type="Pfam" id="PF02272"/>
    </source>
</evidence>
<dbReference type="SUPFAM" id="SSF64182">
    <property type="entry name" value="DHH phosphoesterases"/>
    <property type="match status" value="1"/>
</dbReference>
<accession>E1JZD6</accession>
<dbReference type="eggNOG" id="COG0618">
    <property type="taxonomic scope" value="Bacteria"/>
</dbReference>
<reference evidence="3 4" key="1">
    <citation type="submission" date="2010-08" db="EMBL/GenBank/DDBJ databases">
        <title>The draft genome of Desulfovibrio fructosovorans JJ.</title>
        <authorList>
            <consortium name="US DOE Joint Genome Institute (JGI-PGF)"/>
            <person name="Lucas S."/>
            <person name="Copeland A."/>
            <person name="Lapidus A."/>
            <person name="Cheng J.-F."/>
            <person name="Bruce D."/>
            <person name="Goodwin L."/>
            <person name="Pitluck S."/>
            <person name="Land M.L."/>
            <person name="Hauser L."/>
            <person name="Chang Y.-J."/>
            <person name="Jeffries C."/>
            <person name="Wall J.D."/>
            <person name="Stahl D.A."/>
            <person name="Arkin A.P."/>
            <person name="Dehal P."/>
            <person name="Stolyar S.M."/>
            <person name="Hazen T.C."/>
            <person name="Woyke T.J."/>
        </authorList>
    </citation>
    <scope>NUCLEOTIDE SEQUENCE [LARGE SCALE GENOMIC DNA]</scope>
    <source>
        <strain evidence="3 4">JJ</strain>
    </source>
</reference>
<keyword evidence="4" id="KW-1185">Reference proteome</keyword>
<evidence type="ECO:0000313" key="3">
    <source>
        <dbReference type="EMBL" id="EFL50296.1"/>
    </source>
</evidence>
<sequence length="330" mass="34637">MPDPRHEIARRIREGNSFVVAAHASPDGDALGSTAAMGFILEALGKSFALVNDSPVPPQYGWLELPAPLLDVPPDNDYDLAVVLDCGDGPRLGRLETALDPARTVVIDHHLGNPGFGVVNWVDPGHCATGEMVALLAKDLGVPLAGPLAEAIYTALATDTGFFSFSGTSAVCMDIVAEMIRGGLDVGTVGARIKNQWTMNRVRLWSEVLAELCLADHGQVGLIRISQEMFRRTGTGPEDCEGLVNNALRVRGVRAAILARELPEGGVKFSLRSVGAVNIQAVAAAFGGGGHKNAAGGRLDYPLDESANLLVAAVAKAVAEVGIKEHQLDA</sequence>
<dbReference type="Pfam" id="PF01368">
    <property type="entry name" value="DHH"/>
    <property type="match status" value="1"/>
</dbReference>
<dbReference type="Proteomes" id="UP000006250">
    <property type="component" value="Unassembled WGS sequence"/>
</dbReference>
<name>E1JZD6_SOLFR</name>
<dbReference type="AlphaFoldDB" id="E1JZD6"/>
<comment type="caution">
    <text evidence="3">The sequence shown here is derived from an EMBL/GenBank/DDBJ whole genome shotgun (WGS) entry which is preliminary data.</text>
</comment>
<dbReference type="Gene3D" id="3.90.1640.10">
    <property type="entry name" value="inorganic pyrophosphatase (n-terminal core)"/>
    <property type="match status" value="1"/>
</dbReference>
<dbReference type="OrthoDB" id="9803668at2"/>
<proteinExistence type="predicted"/>
<protein>
    <submittedName>
        <fullName evidence="3">Phosphoesterase RecJ domain protein</fullName>
    </submittedName>
</protein>
<dbReference type="InterPro" id="IPR051319">
    <property type="entry name" value="Oligoribo/pAp-PDE_c-di-AMP_PDE"/>
</dbReference>
<dbReference type="InterPro" id="IPR038763">
    <property type="entry name" value="DHH_sf"/>
</dbReference>
<organism evidence="3 4">
    <name type="scientific">Solidesulfovibrio fructosivorans JJ]</name>
    <dbReference type="NCBI Taxonomy" id="596151"/>
    <lineage>
        <taxon>Bacteria</taxon>
        <taxon>Pseudomonadati</taxon>
        <taxon>Thermodesulfobacteriota</taxon>
        <taxon>Desulfovibrionia</taxon>
        <taxon>Desulfovibrionales</taxon>
        <taxon>Desulfovibrionaceae</taxon>
        <taxon>Solidesulfovibrio</taxon>
    </lineage>
</organism>
<dbReference type="PANTHER" id="PTHR47618">
    <property type="entry name" value="BIFUNCTIONAL OLIGORIBONUCLEASE AND PAP PHOSPHATASE NRNA"/>
    <property type="match status" value="1"/>
</dbReference>
<evidence type="ECO:0000259" key="1">
    <source>
        <dbReference type="Pfam" id="PF01368"/>
    </source>
</evidence>
<feature type="domain" description="DDH" evidence="1">
    <location>
        <begin position="18"/>
        <end position="155"/>
    </location>
</feature>
<dbReference type="InterPro" id="IPR003156">
    <property type="entry name" value="DHHA1_dom"/>
</dbReference>
<dbReference type="InterPro" id="IPR001667">
    <property type="entry name" value="DDH_dom"/>
</dbReference>
<dbReference type="PANTHER" id="PTHR47618:SF1">
    <property type="entry name" value="BIFUNCTIONAL OLIGORIBONUCLEASE AND PAP PHOSPHATASE NRNA"/>
    <property type="match status" value="1"/>
</dbReference>
<dbReference type="RefSeq" id="WP_005995192.1">
    <property type="nucleotide sequence ID" value="NZ_AECZ01000022.1"/>
</dbReference>
<evidence type="ECO:0000313" key="4">
    <source>
        <dbReference type="Proteomes" id="UP000006250"/>
    </source>
</evidence>
<dbReference type="EMBL" id="AECZ01000022">
    <property type="protein sequence ID" value="EFL50296.1"/>
    <property type="molecule type" value="Genomic_DNA"/>
</dbReference>
<dbReference type="Pfam" id="PF02272">
    <property type="entry name" value="DHHA1"/>
    <property type="match status" value="1"/>
</dbReference>